<evidence type="ECO:0000256" key="6">
    <source>
        <dbReference type="ARBA" id="ARBA00022723"/>
    </source>
</evidence>
<dbReference type="PROSITE" id="PS01155">
    <property type="entry name" value="ENDONUCLEASE_III_2"/>
    <property type="match status" value="1"/>
</dbReference>
<comment type="catalytic activity">
    <reaction evidence="1">
        <text>Hydrolyzes free adenine bases from 7,8-dihydro-8-oxoguanine:adenine mismatched double-stranded DNA, leaving an apurinic site.</text>
        <dbReference type="EC" id="3.2.2.31"/>
    </reaction>
</comment>
<evidence type="ECO:0000256" key="2">
    <source>
        <dbReference type="ARBA" id="ARBA00001966"/>
    </source>
</evidence>
<dbReference type="AlphaFoldDB" id="A0A1G2MR77"/>
<dbReference type="Gene3D" id="1.10.1670.10">
    <property type="entry name" value="Helix-hairpin-Helix base-excision DNA repair enzymes (C-terminal)"/>
    <property type="match status" value="1"/>
</dbReference>
<dbReference type="InterPro" id="IPR044298">
    <property type="entry name" value="MIG/MutY"/>
</dbReference>
<evidence type="ECO:0000256" key="9">
    <source>
        <dbReference type="ARBA" id="ARBA00023004"/>
    </source>
</evidence>
<dbReference type="GO" id="GO:0046872">
    <property type="term" value="F:metal ion binding"/>
    <property type="evidence" value="ECO:0007669"/>
    <property type="project" value="UniProtKB-KW"/>
</dbReference>
<evidence type="ECO:0000256" key="1">
    <source>
        <dbReference type="ARBA" id="ARBA00000843"/>
    </source>
</evidence>
<evidence type="ECO:0000256" key="7">
    <source>
        <dbReference type="ARBA" id="ARBA00022763"/>
    </source>
</evidence>
<evidence type="ECO:0000256" key="12">
    <source>
        <dbReference type="ARBA" id="ARBA00023295"/>
    </source>
</evidence>
<dbReference type="GO" id="GO:0032357">
    <property type="term" value="F:oxidized purine DNA binding"/>
    <property type="evidence" value="ECO:0007669"/>
    <property type="project" value="TreeGrafter"/>
</dbReference>
<dbReference type="PANTHER" id="PTHR42944">
    <property type="entry name" value="ADENINE DNA GLYCOSYLASE"/>
    <property type="match status" value="1"/>
</dbReference>
<evidence type="ECO:0000256" key="8">
    <source>
        <dbReference type="ARBA" id="ARBA00022801"/>
    </source>
</evidence>
<dbReference type="InterPro" id="IPR011257">
    <property type="entry name" value="DNA_glycosylase"/>
</dbReference>
<feature type="domain" description="HhH-GPD" evidence="13">
    <location>
        <begin position="40"/>
        <end position="201"/>
    </location>
</feature>
<dbReference type="GO" id="GO:0035485">
    <property type="term" value="F:adenine/guanine mispair binding"/>
    <property type="evidence" value="ECO:0007669"/>
    <property type="project" value="TreeGrafter"/>
</dbReference>
<evidence type="ECO:0000313" key="14">
    <source>
        <dbReference type="EMBL" id="OHA26358.1"/>
    </source>
</evidence>
<dbReference type="EMBL" id="MHRP01000032">
    <property type="protein sequence ID" value="OHA26358.1"/>
    <property type="molecule type" value="Genomic_DNA"/>
</dbReference>
<accession>A0A1G2MR77</accession>
<reference evidence="14 15" key="1">
    <citation type="journal article" date="2016" name="Nat. Commun.">
        <title>Thousands of microbial genomes shed light on interconnected biogeochemical processes in an aquifer system.</title>
        <authorList>
            <person name="Anantharaman K."/>
            <person name="Brown C.T."/>
            <person name="Hug L.A."/>
            <person name="Sharon I."/>
            <person name="Castelle C.J."/>
            <person name="Probst A.J."/>
            <person name="Thomas B.C."/>
            <person name="Singh A."/>
            <person name="Wilkins M.J."/>
            <person name="Karaoz U."/>
            <person name="Brodie E.L."/>
            <person name="Williams K.H."/>
            <person name="Hubbard S.S."/>
            <person name="Banfield J.F."/>
        </authorList>
    </citation>
    <scope>NUCLEOTIDE SEQUENCE [LARGE SCALE GENOMIC DNA]</scope>
</reference>
<dbReference type="Pfam" id="PF00633">
    <property type="entry name" value="HHH"/>
    <property type="match status" value="1"/>
</dbReference>
<keyword evidence="10" id="KW-0411">Iron-sulfur</keyword>
<dbReference type="GO" id="GO:0006298">
    <property type="term" value="P:mismatch repair"/>
    <property type="evidence" value="ECO:0007669"/>
    <property type="project" value="TreeGrafter"/>
</dbReference>
<organism evidence="14 15">
    <name type="scientific">Candidatus Taylorbacteria bacterium RIFCSPHIGHO2_02_FULL_45_35</name>
    <dbReference type="NCBI Taxonomy" id="1802311"/>
    <lineage>
        <taxon>Bacteria</taxon>
        <taxon>Candidatus Tayloriibacteriota</taxon>
    </lineage>
</organism>
<dbReference type="EC" id="3.2.2.31" evidence="4"/>
<comment type="similarity">
    <text evidence="3">Belongs to the Nth/MutY family.</text>
</comment>
<dbReference type="Gene3D" id="1.10.340.30">
    <property type="entry name" value="Hypothetical protein, domain 2"/>
    <property type="match status" value="1"/>
</dbReference>
<dbReference type="InterPro" id="IPR004036">
    <property type="entry name" value="Endonuclease-III-like_CS2"/>
</dbReference>
<dbReference type="PANTHER" id="PTHR42944:SF1">
    <property type="entry name" value="ADENINE DNA GLYCOSYLASE"/>
    <property type="match status" value="1"/>
</dbReference>
<gene>
    <name evidence="14" type="ORF">A3D56_03730</name>
</gene>
<dbReference type="Pfam" id="PF00730">
    <property type="entry name" value="HhH-GPD"/>
    <property type="match status" value="1"/>
</dbReference>
<comment type="caution">
    <text evidence="14">The sequence shown here is derived from an EMBL/GenBank/DDBJ whole genome shotgun (WGS) entry which is preliminary data.</text>
</comment>
<dbReference type="InterPro" id="IPR023170">
    <property type="entry name" value="HhH_base_excis_C"/>
</dbReference>
<dbReference type="InterPro" id="IPR000445">
    <property type="entry name" value="HhH_motif"/>
</dbReference>
<dbReference type="GO" id="GO:0000701">
    <property type="term" value="F:purine-specific mismatch base pair DNA N-glycosylase activity"/>
    <property type="evidence" value="ECO:0007669"/>
    <property type="project" value="UniProtKB-EC"/>
</dbReference>
<sequence>MSISIKKFQQTIWSYYKKHKRSMPWRETRDPYKVLISEVMLQQTQVERVIPKYNIFIKKFPTGEKLAKAPLFEVLKVWLGLGYNRRALLSKRAAETLVSKYGGQIPADPELLDELPGIGEATAGAICVYAFNQKVIFVETNVRTVFIHFFFSKTKRKISDEEIAKLVGETLPKKVRPFSRSKVEPFSVREWFYALMDYGAMLKRARTYAERTQTNADHKGFVRNERGIFSV</sequence>
<comment type="cofactor">
    <cofactor evidence="2">
        <name>[4Fe-4S] cluster</name>
        <dbReference type="ChEBI" id="CHEBI:49883"/>
    </cofactor>
</comment>
<dbReference type="Proteomes" id="UP000177943">
    <property type="component" value="Unassembled WGS sequence"/>
</dbReference>
<keyword evidence="8" id="KW-0378">Hydrolase</keyword>
<evidence type="ECO:0000256" key="3">
    <source>
        <dbReference type="ARBA" id="ARBA00008343"/>
    </source>
</evidence>
<evidence type="ECO:0000256" key="10">
    <source>
        <dbReference type="ARBA" id="ARBA00023014"/>
    </source>
</evidence>
<dbReference type="GO" id="GO:0034039">
    <property type="term" value="F:8-oxo-7,8-dihydroguanine DNA N-glycosylase activity"/>
    <property type="evidence" value="ECO:0007669"/>
    <property type="project" value="TreeGrafter"/>
</dbReference>
<evidence type="ECO:0000256" key="5">
    <source>
        <dbReference type="ARBA" id="ARBA00022023"/>
    </source>
</evidence>
<proteinExistence type="inferred from homology"/>
<keyword evidence="7" id="KW-0227">DNA damage</keyword>
<evidence type="ECO:0000256" key="11">
    <source>
        <dbReference type="ARBA" id="ARBA00023204"/>
    </source>
</evidence>
<dbReference type="GO" id="GO:0006284">
    <property type="term" value="P:base-excision repair"/>
    <property type="evidence" value="ECO:0007669"/>
    <property type="project" value="InterPro"/>
</dbReference>
<dbReference type="SUPFAM" id="SSF48150">
    <property type="entry name" value="DNA-glycosylase"/>
    <property type="match status" value="1"/>
</dbReference>
<protein>
    <recommendedName>
        <fullName evidence="5">Adenine DNA glycosylase</fullName>
        <ecNumber evidence="4">3.2.2.31</ecNumber>
    </recommendedName>
</protein>
<keyword evidence="11" id="KW-0234">DNA repair</keyword>
<keyword evidence="6" id="KW-0479">Metal-binding</keyword>
<dbReference type="CDD" id="cd00056">
    <property type="entry name" value="ENDO3c"/>
    <property type="match status" value="1"/>
</dbReference>
<evidence type="ECO:0000259" key="13">
    <source>
        <dbReference type="SMART" id="SM00478"/>
    </source>
</evidence>
<keyword evidence="9" id="KW-0408">Iron</keyword>
<dbReference type="InterPro" id="IPR003265">
    <property type="entry name" value="HhH-GPD_domain"/>
</dbReference>
<evidence type="ECO:0000256" key="4">
    <source>
        <dbReference type="ARBA" id="ARBA00012045"/>
    </source>
</evidence>
<name>A0A1G2MR77_9BACT</name>
<dbReference type="SMART" id="SM00478">
    <property type="entry name" value="ENDO3c"/>
    <property type="match status" value="1"/>
</dbReference>
<keyword evidence="12" id="KW-0326">Glycosidase</keyword>
<dbReference type="GO" id="GO:0051536">
    <property type="term" value="F:iron-sulfur cluster binding"/>
    <property type="evidence" value="ECO:0007669"/>
    <property type="project" value="UniProtKB-KW"/>
</dbReference>
<evidence type="ECO:0000313" key="15">
    <source>
        <dbReference type="Proteomes" id="UP000177943"/>
    </source>
</evidence>